<evidence type="ECO:0000256" key="1">
    <source>
        <dbReference type="SAM" id="MobiDB-lite"/>
    </source>
</evidence>
<feature type="compositionally biased region" description="Basic and acidic residues" evidence="1">
    <location>
        <begin position="51"/>
        <end position="64"/>
    </location>
</feature>
<accession>A0A8B8HQF3</accession>
<protein>
    <submittedName>
        <fullName evidence="3">Uncharacterized protein LOC113394080</fullName>
    </submittedName>
</protein>
<name>A0A8B8HQF3_VANTA</name>
<sequence>MDKESADVRRLNSCFVKISPTITHLQEECKSQRSNIESRKYYKKYNVNDNPVKDDSNINDRSFSKDNAGQGDKRDSITNFDLDEIELKILKKMSQELQTEDNSISSLDSNIKLFKTTVNQILENFYINMQEFELYKEKFHEILQKSKGDTVTEMEDLIKDMIQHIGSSDSSVNNSKFNEIKECHKDIPTHSNCKVNIDVNKNNVSTSLNSTTEAFKNENYLTDSTFEQNSSKFNTNVNKEKFLNIFLLSGNRCVEIKMNDRSIFSEINIRDQDFDGIKEPLASAENLKKLKEKKHELDKYFKEQELHLKDREIPVKSSNAKKNIHLDEDFLDSDKDECNKFFIFRICNYLCRKFRKNAFA</sequence>
<gene>
    <name evidence="3" type="primary">LOC113394080</name>
</gene>
<organism evidence="2 3">
    <name type="scientific">Vanessa tameamea</name>
    <name type="common">Kamehameha butterfly</name>
    <dbReference type="NCBI Taxonomy" id="334116"/>
    <lineage>
        <taxon>Eukaryota</taxon>
        <taxon>Metazoa</taxon>
        <taxon>Ecdysozoa</taxon>
        <taxon>Arthropoda</taxon>
        <taxon>Hexapoda</taxon>
        <taxon>Insecta</taxon>
        <taxon>Pterygota</taxon>
        <taxon>Neoptera</taxon>
        <taxon>Endopterygota</taxon>
        <taxon>Lepidoptera</taxon>
        <taxon>Glossata</taxon>
        <taxon>Ditrysia</taxon>
        <taxon>Papilionoidea</taxon>
        <taxon>Nymphalidae</taxon>
        <taxon>Nymphalinae</taxon>
        <taxon>Vanessa</taxon>
    </lineage>
</organism>
<dbReference type="RefSeq" id="XP_026487064.2">
    <property type="nucleotide sequence ID" value="XM_026631279.2"/>
</dbReference>
<dbReference type="OMA" id="EINIRDQ"/>
<evidence type="ECO:0000313" key="3">
    <source>
        <dbReference type="RefSeq" id="XP_026487064.2"/>
    </source>
</evidence>
<dbReference type="Proteomes" id="UP001652626">
    <property type="component" value="Chromosome 2"/>
</dbReference>
<dbReference type="AlphaFoldDB" id="A0A8B8HQF3"/>
<reference evidence="2" key="1">
    <citation type="submission" date="2025-05" db="UniProtKB">
        <authorList>
            <consortium name="RefSeq"/>
        </authorList>
    </citation>
    <scope>NUCLEOTIDE SEQUENCE [LARGE SCALE GENOMIC DNA]</scope>
</reference>
<keyword evidence="2" id="KW-1185">Reference proteome</keyword>
<dbReference type="GeneID" id="113394080"/>
<proteinExistence type="predicted"/>
<evidence type="ECO:0000313" key="2">
    <source>
        <dbReference type="Proteomes" id="UP001652626"/>
    </source>
</evidence>
<reference evidence="3" key="2">
    <citation type="submission" date="2025-08" db="UniProtKB">
        <authorList>
            <consortium name="RefSeq"/>
        </authorList>
    </citation>
    <scope>IDENTIFICATION</scope>
    <source>
        <tissue evidence="3">Whole body</tissue>
    </source>
</reference>
<dbReference type="OrthoDB" id="7467136at2759"/>
<feature type="region of interest" description="Disordered" evidence="1">
    <location>
        <begin position="47"/>
        <end position="75"/>
    </location>
</feature>